<feature type="region of interest" description="Disordered" evidence="1">
    <location>
        <begin position="72"/>
        <end position="130"/>
    </location>
</feature>
<dbReference type="OMA" id="MENQPQG"/>
<evidence type="ECO:0000256" key="1">
    <source>
        <dbReference type="SAM" id="MobiDB-lite"/>
    </source>
</evidence>
<reference evidence="3" key="1">
    <citation type="journal article" date="2017" name="Genome Biol.">
        <title>Comparative genomics reveals high biological diversity and specific adaptations in the industrially and medically important fungal genus Aspergillus.</title>
        <authorList>
            <person name="de Vries R.P."/>
            <person name="Riley R."/>
            <person name="Wiebenga A."/>
            <person name="Aguilar-Osorio G."/>
            <person name="Amillis S."/>
            <person name="Uchima C.A."/>
            <person name="Anderluh G."/>
            <person name="Asadollahi M."/>
            <person name="Askin M."/>
            <person name="Barry K."/>
            <person name="Battaglia E."/>
            <person name="Bayram O."/>
            <person name="Benocci T."/>
            <person name="Braus-Stromeyer S.A."/>
            <person name="Caldana C."/>
            <person name="Canovas D."/>
            <person name="Cerqueira G.C."/>
            <person name="Chen F."/>
            <person name="Chen W."/>
            <person name="Choi C."/>
            <person name="Clum A."/>
            <person name="Dos Santos R.A."/>
            <person name="Damasio A.R."/>
            <person name="Diallinas G."/>
            <person name="Emri T."/>
            <person name="Fekete E."/>
            <person name="Flipphi M."/>
            <person name="Freyberg S."/>
            <person name="Gallo A."/>
            <person name="Gournas C."/>
            <person name="Habgood R."/>
            <person name="Hainaut M."/>
            <person name="Harispe M.L."/>
            <person name="Henrissat B."/>
            <person name="Hilden K.S."/>
            <person name="Hope R."/>
            <person name="Hossain A."/>
            <person name="Karabika E."/>
            <person name="Karaffa L."/>
            <person name="Karanyi Z."/>
            <person name="Krasevec N."/>
            <person name="Kuo A."/>
            <person name="Kusch H."/>
            <person name="LaButti K."/>
            <person name="Lagendijk E.L."/>
            <person name="Lapidus A."/>
            <person name="Levasseur A."/>
            <person name="Lindquist E."/>
            <person name="Lipzen A."/>
            <person name="Logrieco A.F."/>
            <person name="MacCabe A."/>
            <person name="Maekelae M.R."/>
            <person name="Malavazi I."/>
            <person name="Melin P."/>
            <person name="Meyer V."/>
            <person name="Mielnichuk N."/>
            <person name="Miskei M."/>
            <person name="Molnar A.P."/>
            <person name="Mule G."/>
            <person name="Ngan C.Y."/>
            <person name="Orejas M."/>
            <person name="Orosz E."/>
            <person name="Ouedraogo J.P."/>
            <person name="Overkamp K.M."/>
            <person name="Park H.-S."/>
            <person name="Perrone G."/>
            <person name="Piumi F."/>
            <person name="Punt P.J."/>
            <person name="Ram A.F."/>
            <person name="Ramon A."/>
            <person name="Rauscher S."/>
            <person name="Record E."/>
            <person name="Riano-Pachon D.M."/>
            <person name="Robert V."/>
            <person name="Roehrig J."/>
            <person name="Ruller R."/>
            <person name="Salamov A."/>
            <person name="Salih N.S."/>
            <person name="Samson R.A."/>
            <person name="Sandor E."/>
            <person name="Sanguinetti M."/>
            <person name="Schuetze T."/>
            <person name="Sepcic K."/>
            <person name="Shelest E."/>
            <person name="Sherlock G."/>
            <person name="Sophianopoulou V."/>
            <person name="Squina F.M."/>
            <person name="Sun H."/>
            <person name="Susca A."/>
            <person name="Todd R.B."/>
            <person name="Tsang A."/>
            <person name="Unkles S.E."/>
            <person name="van de Wiele N."/>
            <person name="van Rossen-Uffink D."/>
            <person name="Oliveira J.V."/>
            <person name="Vesth T.C."/>
            <person name="Visser J."/>
            <person name="Yu J.-H."/>
            <person name="Zhou M."/>
            <person name="Andersen M.R."/>
            <person name="Archer D.B."/>
            <person name="Baker S.E."/>
            <person name="Benoit I."/>
            <person name="Brakhage A.A."/>
            <person name="Braus G.H."/>
            <person name="Fischer R."/>
            <person name="Frisvad J.C."/>
            <person name="Goldman G.H."/>
            <person name="Houbraken J."/>
            <person name="Oakley B."/>
            <person name="Pocsi I."/>
            <person name="Scazzocchio C."/>
            <person name="Seiboth B."/>
            <person name="vanKuyk P.A."/>
            <person name="Wortman J."/>
            <person name="Dyer P.S."/>
            <person name="Grigoriev I.V."/>
        </authorList>
    </citation>
    <scope>NUCLEOTIDE SEQUENCE [LARGE SCALE GENOMIC DNA]</scope>
    <source>
        <strain evidence="3">CBS 101740 / IMI 381727 / IBT 21946</strain>
    </source>
</reference>
<dbReference type="EMBL" id="KV878682">
    <property type="protein sequence ID" value="OJJ73094.1"/>
    <property type="molecule type" value="Genomic_DNA"/>
</dbReference>
<proteinExistence type="predicted"/>
<organism evidence="2 3">
    <name type="scientific">Aspergillus brasiliensis (strain CBS 101740 / IMI 381727 / IBT 21946)</name>
    <dbReference type="NCBI Taxonomy" id="767769"/>
    <lineage>
        <taxon>Eukaryota</taxon>
        <taxon>Fungi</taxon>
        <taxon>Dikarya</taxon>
        <taxon>Ascomycota</taxon>
        <taxon>Pezizomycotina</taxon>
        <taxon>Eurotiomycetes</taxon>
        <taxon>Eurotiomycetidae</taxon>
        <taxon>Eurotiales</taxon>
        <taxon>Aspergillaceae</taxon>
        <taxon>Aspergillus</taxon>
        <taxon>Aspergillus subgen. Circumdati</taxon>
    </lineage>
</organism>
<dbReference type="RefSeq" id="XP_067480342.1">
    <property type="nucleotide sequence ID" value="XM_067622501.1"/>
</dbReference>
<gene>
    <name evidence="2" type="ORF">ASPBRDRAFT_28364</name>
</gene>
<accession>A0A1L9UMZ1</accession>
<evidence type="ECO:0000313" key="3">
    <source>
        <dbReference type="Proteomes" id="UP000184499"/>
    </source>
</evidence>
<evidence type="ECO:0000313" key="2">
    <source>
        <dbReference type="EMBL" id="OJJ73094.1"/>
    </source>
</evidence>
<keyword evidence="3" id="KW-1185">Reference proteome</keyword>
<dbReference type="Proteomes" id="UP000184499">
    <property type="component" value="Unassembled WGS sequence"/>
</dbReference>
<sequence>MENQPQGEELYQRILAMLASLGLSESDLPPEYMLVRSDKGSNPYFPEGQDYTLYDLMCLYEFITQRRILTTSDLDSGNGNDSASSAPSNQLLVLGQTQPDDTEQSSSSACGDNRMDVDMEDNLAGDSSVQ</sequence>
<dbReference type="OrthoDB" id="4467266at2759"/>
<protein>
    <submittedName>
        <fullName evidence="2">Uncharacterized protein</fullName>
    </submittedName>
</protein>
<feature type="compositionally biased region" description="Polar residues" evidence="1">
    <location>
        <begin position="72"/>
        <end position="110"/>
    </location>
</feature>
<name>A0A1L9UMZ1_ASPBC</name>
<dbReference type="VEuPathDB" id="FungiDB:ASPBRDRAFT_28364"/>
<dbReference type="GeneID" id="93574989"/>
<dbReference type="AlphaFoldDB" id="A0A1L9UMZ1"/>